<feature type="signal peptide" evidence="1">
    <location>
        <begin position="1"/>
        <end position="22"/>
    </location>
</feature>
<proteinExistence type="predicted"/>
<reference evidence="2 3" key="1">
    <citation type="submission" date="2012-03" db="EMBL/GenBank/DDBJ databases">
        <title>The Genome Sequence of Bartonella taylorii 8TBB.</title>
        <authorList>
            <consortium name="The Broad Institute Genome Sequencing Platform"/>
            <consortium name="The Broad Institute Genome Sequencing Center for Infectious Disease"/>
            <person name="Feldgarden M."/>
            <person name="Kirby J."/>
            <person name="Kosoy M."/>
            <person name="Birtles R."/>
            <person name="Probert W.S."/>
            <person name="Chiaraviglio L."/>
            <person name="Young S.K."/>
            <person name="Zeng Q."/>
            <person name="Gargeya S."/>
            <person name="Fitzgerald M."/>
            <person name="Haas B."/>
            <person name="Abouelleil A."/>
            <person name="Alvarado L."/>
            <person name="Arachchi H.M."/>
            <person name="Berlin A."/>
            <person name="Chapman S.B."/>
            <person name="Gearin G."/>
            <person name="Goldberg J."/>
            <person name="Griggs A."/>
            <person name="Gujja S."/>
            <person name="Hansen M."/>
            <person name="Heiman D."/>
            <person name="Howarth C."/>
            <person name="Larimer J."/>
            <person name="Lui A."/>
            <person name="MacDonald P.J.P."/>
            <person name="McCowen C."/>
            <person name="Montmayeur A."/>
            <person name="Murphy C."/>
            <person name="Neiman D."/>
            <person name="Pearson M."/>
            <person name="Priest M."/>
            <person name="Roberts A."/>
            <person name="Saif S."/>
            <person name="Shea T."/>
            <person name="Sisk P."/>
            <person name="Stolte C."/>
            <person name="Sykes S."/>
            <person name="Wortman J."/>
            <person name="Nusbaum C."/>
            <person name="Birren B."/>
        </authorList>
    </citation>
    <scope>NUCLEOTIDE SEQUENCE [LARGE SCALE GENOMIC DNA]</scope>
    <source>
        <strain evidence="2 3">8TBB</strain>
    </source>
</reference>
<gene>
    <name evidence="2" type="ORF">ME9_01011</name>
</gene>
<sequence length="99" mass="10764">MNIRYLFVICIVVLCFSSVVQACDHTAIQGEKAVITASATDSFSSKQVGSLLNEVVIPAAPGTHGIFWKSVALMFQKVKQVYVALGGYLYASITSIFNW</sequence>
<keyword evidence="1" id="KW-0732">Signal</keyword>
<evidence type="ECO:0000256" key="1">
    <source>
        <dbReference type="SAM" id="SignalP"/>
    </source>
</evidence>
<name>A0A9P2W2G5_BARTA</name>
<protein>
    <submittedName>
        <fullName evidence="2">Uncharacterized protein</fullName>
    </submittedName>
</protein>
<keyword evidence="3" id="KW-1185">Reference proteome</keyword>
<evidence type="ECO:0000313" key="3">
    <source>
        <dbReference type="Proteomes" id="UP000002648"/>
    </source>
</evidence>
<dbReference type="Proteomes" id="UP000002648">
    <property type="component" value="Unassembled WGS sequence"/>
</dbReference>
<comment type="caution">
    <text evidence="2">The sequence shown here is derived from an EMBL/GenBank/DDBJ whole genome shotgun (WGS) entry which is preliminary data.</text>
</comment>
<dbReference type="EMBL" id="AIMD01000035">
    <property type="protein sequence ID" value="EJF94090.1"/>
    <property type="molecule type" value="Genomic_DNA"/>
</dbReference>
<feature type="chain" id="PRO_5040182655" evidence="1">
    <location>
        <begin position="23"/>
        <end position="99"/>
    </location>
</feature>
<evidence type="ECO:0000313" key="2">
    <source>
        <dbReference type="EMBL" id="EJF94090.1"/>
    </source>
</evidence>
<dbReference type="RefSeq" id="WP_004859871.1">
    <property type="nucleotide sequence ID" value="NZ_JH725052.1"/>
</dbReference>
<dbReference type="OrthoDB" id="7923730at2"/>
<dbReference type="AlphaFoldDB" id="A0A9P2W2G5"/>
<organism evidence="2 3">
    <name type="scientific">Bartonella taylorii 8TBB</name>
    <dbReference type="NCBI Taxonomy" id="1094560"/>
    <lineage>
        <taxon>Bacteria</taxon>
        <taxon>Pseudomonadati</taxon>
        <taxon>Pseudomonadota</taxon>
        <taxon>Alphaproteobacteria</taxon>
        <taxon>Hyphomicrobiales</taxon>
        <taxon>Bartonellaceae</taxon>
        <taxon>Bartonella</taxon>
    </lineage>
</organism>
<accession>A0A9P2W2G5</accession>
<dbReference type="PROSITE" id="PS51257">
    <property type="entry name" value="PROKAR_LIPOPROTEIN"/>
    <property type="match status" value="1"/>
</dbReference>